<feature type="domain" description="RING-type" evidence="7">
    <location>
        <begin position="120"/>
        <end position="166"/>
    </location>
</feature>
<evidence type="ECO:0000256" key="1">
    <source>
        <dbReference type="ARBA" id="ARBA00000900"/>
    </source>
</evidence>
<evidence type="ECO:0000256" key="2">
    <source>
        <dbReference type="ARBA" id="ARBA00012483"/>
    </source>
</evidence>
<evidence type="ECO:0000256" key="3">
    <source>
        <dbReference type="ARBA" id="ARBA00022574"/>
    </source>
</evidence>
<evidence type="ECO:0000256" key="6">
    <source>
        <dbReference type="SAM" id="MobiDB-lite"/>
    </source>
</evidence>
<dbReference type="PANTHER" id="PTHR16047">
    <property type="entry name" value="RFWD3 PROTEIN"/>
    <property type="match status" value="1"/>
</dbReference>
<organism evidence="8 9">
    <name type="scientific">Linum tenue</name>
    <dbReference type="NCBI Taxonomy" id="586396"/>
    <lineage>
        <taxon>Eukaryota</taxon>
        <taxon>Viridiplantae</taxon>
        <taxon>Streptophyta</taxon>
        <taxon>Embryophyta</taxon>
        <taxon>Tracheophyta</taxon>
        <taxon>Spermatophyta</taxon>
        <taxon>Magnoliopsida</taxon>
        <taxon>eudicotyledons</taxon>
        <taxon>Gunneridae</taxon>
        <taxon>Pentapetalae</taxon>
        <taxon>rosids</taxon>
        <taxon>fabids</taxon>
        <taxon>Malpighiales</taxon>
        <taxon>Linaceae</taxon>
        <taxon>Linum</taxon>
    </lineage>
</organism>
<dbReference type="CDD" id="cd16450">
    <property type="entry name" value="mRING-C3HGC3_RFWD3"/>
    <property type="match status" value="1"/>
</dbReference>
<accession>A0AAV0PNY6</accession>
<evidence type="ECO:0000256" key="4">
    <source>
        <dbReference type="ARBA" id="ARBA00034306"/>
    </source>
</evidence>
<protein>
    <recommendedName>
        <fullName evidence="2">RING-type E3 ubiquitin transferase</fullName>
        <ecNumber evidence="2">2.3.2.27</ecNumber>
    </recommendedName>
</protein>
<keyword evidence="5" id="KW-0862">Zinc</keyword>
<dbReference type="InterPro" id="IPR056527">
    <property type="entry name" value="WD40_RFWD3"/>
</dbReference>
<dbReference type="EMBL" id="CAMGYJ010000009">
    <property type="protein sequence ID" value="CAI0472290.1"/>
    <property type="molecule type" value="Genomic_DNA"/>
</dbReference>
<dbReference type="Pfam" id="PF13639">
    <property type="entry name" value="zf-RING_2"/>
    <property type="match status" value="1"/>
</dbReference>
<dbReference type="InterPro" id="IPR001841">
    <property type="entry name" value="Znf_RING"/>
</dbReference>
<dbReference type="Proteomes" id="UP001154282">
    <property type="component" value="Unassembled WGS sequence"/>
</dbReference>
<dbReference type="AlphaFoldDB" id="A0AAV0PNY6"/>
<keyword evidence="9" id="KW-1185">Reference proteome</keyword>
<comment type="caution">
    <text evidence="8">The sequence shown here is derived from an EMBL/GenBank/DDBJ whole genome shotgun (WGS) entry which is preliminary data.</text>
</comment>
<keyword evidence="5" id="KW-0479">Metal-binding</keyword>
<dbReference type="EC" id="2.3.2.27" evidence="2"/>
<gene>
    <name evidence="8" type="ORF">LITE_LOCUS39213</name>
</gene>
<dbReference type="SUPFAM" id="SSF50978">
    <property type="entry name" value="WD40 repeat-like"/>
    <property type="match status" value="1"/>
</dbReference>
<dbReference type="SUPFAM" id="SSF57850">
    <property type="entry name" value="RING/U-box"/>
    <property type="match status" value="1"/>
</dbReference>
<comment type="subcellular location">
    <subcellularLocation>
        <location evidence="4">Nucleus</location>
        <location evidence="4">Nuclear body</location>
    </subcellularLocation>
</comment>
<dbReference type="Pfam" id="PF23419">
    <property type="entry name" value="WD40_RFWD3"/>
    <property type="match status" value="1"/>
</dbReference>
<dbReference type="PANTHER" id="PTHR16047:SF13">
    <property type="entry name" value="E3 UBIQUITIN-PROTEIN LIGASE RFWD3"/>
    <property type="match status" value="1"/>
</dbReference>
<feature type="region of interest" description="Disordered" evidence="6">
    <location>
        <begin position="1"/>
        <end position="67"/>
    </location>
</feature>
<feature type="compositionally biased region" description="Acidic residues" evidence="6">
    <location>
        <begin position="20"/>
        <end position="50"/>
    </location>
</feature>
<proteinExistence type="predicted"/>
<keyword evidence="3" id="KW-0853">WD repeat</keyword>
<dbReference type="PROSITE" id="PS50089">
    <property type="entry name" value="ZF_RING_2"/>
    <property type="match status" value="1"/>
</dbReference>
<sequence>MAEPYNFNGESVDPVVEVELSGDESDSDSGSDYEDDGPPTPAEEEEEGDEYIPIAPSPRVPVNHVPSRSSRVLSVNVEGERTKRRRGEEGRAAAAVAAEVCSPSSQGSQWNRVEIDGLFCSICMEAWTSEGDHHICCLPCGHLFGLSCINKWLRQKRSSGKCPQCNRKCTLKEVRKLFAPRIAVVDEESRKRIHFLETKCASLEKKDAEWSKIEALWHKKESELQQKIKQLVERTVQMQRSLDNFNNTVAGLYTARRGHHVPFIPDNTATSNFSMQGSSGSFELQEELYVEGARLFDINISSQTVLVARRAPKVGGCHFTKISLMPPHGTSEIFHPLSTNIIKDLHFCPRNTSLVLFASLGKKLSILSLESNNISLSYDLPCAAWSCSWDINSPHHVYAGLQNGMLLEFDTRQTAKPLESRSGLSNNPIHTVHSLPYNGTLPIGARTVLSASSIGICQWNFEAAEERPSLVPTSGNQGVCISLAHCPTTENIVASYRPKVETLPSCEVAATGSQAFVSHSSQAIGQGIQGSHLHLKRTGSSYETLGSASATVSNIRLPRCTIICRKQEQLQQQQPCLFVSGDEAAQGLLLQELPSFAFNQRLQSSRKSFISDVKYASSANIQGGGVLGCLSESTLQLFTTRR</sequence>
<dbReference type="GO" id="GO:0036297">
    <property type="term" value="P:interstrand cross-link repair"/>
    <property type="evidence" value="ECO:0007669"/>
    <property type="project" value="InterPro"/>
</dbReference>
<dbReference type="InterPro" id="IPR013083">
    <property type="entry name" value="Znf_RING/FYVE/PHD"/>
</dbReference>
<dbReference type="GO" id="GO:0016604">
    <property type="term" value="C:nuclear body"/>
    <property type="evidence" value="ECO:0007669"/>
    <property type="project" value="UniProtKB-SubCell"/>
</dbReference>
<dbReference type="InterPro" id="IPR036322">
    <property type="entry name" value="WD40_repeat_dom_sf"/>
</dbReference>
<dbReference type="Gene3D" id="3.30.40.10">
    <property type="entry name" value="Zinc/RING finger domain, C3HC4 (zinc finger)"/>
    <property type="match status" value="1"/>
</dbReference>
<comment type="catalytic activity">
    <reaction evidence="1">
        <text>S-ubiquitinyl-[E2 ubiquitin-conjugating enzyme]-L-cysteine + [acceptor protein]-L-lysine = [E2 ubiquitin-conjugating enzyme]-L-cysteine + N(6)-ubiquitinyl-[acceptor protein]-L-lysine.</text>
        <dbReference type="EC" id="2.3.2.27"/>
    </reaction>
</comment>
<dbReference type="GO" id="GO:0061630">
    <property type="term" value="F:ubiquitin protein ligase activity"/>
    <property type="evidence" value="ECO:0007669"/>
    <property type="project" value="UniProtKB-EC"/>
</dbReference>
<dbReference type="Gene3D" id="2.130.10.10">
    <property type="entry name" value="YVTN repeat-like/Quinoprotein amine dehydrogenase"/>
    <property type="match status" value="1"/>
</dbReference>
<dbReference type="GO" id="GO:0016567">
    <property type="term" value="P:protein ubiquitination"/>
    <property type="evidence" value="ECO:0007669"/>
    <property type="project" value="InterPro"/>
</dbReference>
<name>A0AAV0PNY6_9ROSI</name>
<reference evidence="8" key="1">
    <citation type="submission" date="2022-08" db="EMBL/GenBank/DDBJ databases">
        <authorList>
            <person name="Gutierrez-Valencia J."/>
        </authorList>
    </citation>
    <scope>NUCLEOTIDE SEQUENCE</scope>
</reference>
<dbReference type="InterPro" id="IPR015943">
    <property type="entry name" value="WD40/YVTN_repeat-like_dom_sf"/>
</dbReference>
<dbReference type="InterPro" id="IPR037381">
    <property type="entry name" value="RFWD3"/>
</dbReference>
<evidence type="ECO:0000256" key="5">
    <source>
        <dbReference type="PROSITE-ProRule" id="PRU00175"/>
    </source>
</evidence>
<dbReference type="SMART" id="SM00184">
    <property type="entry name" value="RING"/>
    <property type="match status" value="1"/>
</dbReference>
<keyword evidence="5" id="KW-0863">Zinc-finger</keyword>
<evidence type="ECO:0000313" key="9">
    <source>
        <dbReference type="Proteomes" id="UP001154282"/>
    </source>
</evidence>
<evidence type="ECO:0000259" key="7">
    <source>
        <dbReference type="PROSITE" id="PS50089"/>
    </source>
</evidence>
<evidence type="ECO:0000313" key="8">
    <source>
        <dbReference type="EMBL" id="CAI0472290.1"/>
    </source>
</evidence>
<dbReference type="GO" id="GO:0008270">
    <property type="term" value="F:zinc ion binding"/>
    <property type="evidence" value="ECO:0007669"/>
    <property type="project" value="UniProtKB-KW"/>
</dbReference>